<dbReference type="RefSeq" id="WP_270113838.1">
    <property type="nucleotide sequence ID" value="NZ_BAAAOL010000017.1"/>
</dbReference>
<keyword evidence="1" id="KW-1133">Transmembrane helix</keyword>
<keyword evidence="1" id="KW-0812">Transmembrane</keyword>
<keyword evidence="1" id="KW-0472">Membrane</keyword>
<name>A0A9W6LIB4_9ACTN</name>
<keyword evidence="3" id="KW-1185">Reference proteome</keyword>
<protein>
    <submittedName>
        <fullName evidence="2">Uncharacterized protein</fullName>
    </submittedName>
</protein>
<evidence type="ECO:0000256" key="1">
    <source>
        <dbReference type="SAM" id="Phobius"/>
    </source>
</evidence>
<organism evidence="2 3">
    <name type="scientific">Glycomyces algeriensis</name>
    <dbReference type="NCBI Taxonomy" id="256037"/>
    <lineage>
        <taxon>Bacteria</taxon>
        <taxon>Bacillati</taxon>
        <taxon>Actinomycetota</taxon>
        <taxon>Actinomycetes</taxon>
        <taxon>Glycomycetales</taxon>
        <taxon>Glycomycetaceae</taxon>
        <taxon>Glycomyces</taxon>
    </lineage>
</organism>
<sequence>MNEHEWPEVIGAIGMFALLIGVVLSLIWRSAFIKRVKLQYRHDDQYKELAAKAQEGQVKIAEQLAVVNERLARIEAGNASIEETLKVVE</sequence>
<proteinExistence type="predicted"/>
<evidence type="ECO:0000313" key="2">
    <source>
        <dbReference type="EMBL" id="GLI43516.1"/>
    </source>
</evidence>
<accession>A0A9W6LIB4</accession>
<reference evidence="2" key="1">
    <citation type="submission" date="2022-12" db="EMBL/GenBank/DDBJ databases">
        <title>Reference genome sequencing for broad-spectrum identification of bacterial and archaeal isolates by mass spectrometry.</title>
        <authorList>
            <person name="Sekiguchi Y."/>
            <person name="Tourlousse D.M."/>
        </authorList>
    </citation>
    <scope>NUCLEOTIDE SEQUENCE</scope>
    <source>
        <strain evidence="2">LLR39Z86</strain>
    </source>
</reference>
<dbReference type="EMBL" id="BSDT01000001">
    <property type="protein sequence ID" value="GLI43516.1"/>
    <property type="molecule type" value="Genomic_DNA"/>
</dbReference>
<dbReference type="AlphaFoldDB" id="A0A9W6LIB4"/>
<gene>
    <name evidence="2" type="ORF">GALLR39Z86_33660</name>
</gene>
<dbReference type="Proteomes" id="UP001144313">
    <property type="component" value="Unassembled WGS sequence"/>
</dbReference>
<feature type="transmembrane region" description="Helical" evidence="1">
    <location>
        <begin position="6"/>
        <end position="28"/>
    </location>
</feature>
<evidence type="ECO:0000313" key="3">
    <source>
        <dbReference type="Proteomes" id="UP001144313"/>
    </source>
</evidence>
<comment type="caution">
    <text evidence="2">The sequence shown here is derived from an EMBL/GenBank/DDBJ whole genome shotgun (WGS) entry which is preliminary data.</text>
</comment>